<protein>
    <submittedName>
        <fullName evidence="2">Uncharacterized protein</fullName>
    </submittedName>
</protein>
<evidence type="ECO:0000256" key="1">
    <source>
        <dbReference type="SAM" id="MobiDB-lite"/>
    </source>
</evidence>
<dbReference type="EMBL" id="JACEIK010000431">
    <property type="protein sequence ID" value="MCD7456943.1"/>
    <property type="molecule type" value="Genomic_DNA"/>
</dbReference>
<comment type="caution">
    <text evidence="2">The sequence shown here is derived from an EMBL/GenBank/DDBJ whole genome shotgun (WGS) entry which is preliminary data.</text>
</comment>
<evidence type="ECO:0000313" key="3">
    <source>
        <dbReference type="Proteomes" id="UP000823775"/>
    </source>
</evidence>
<reference evidence="2 3" key="1">
    <citation type="journal article" date="2021" name="BMC Genomics">
        <title>Datura genome reveals duplications of psychoactive alkaloid biosynthetic genes and high mutation rate following tissue culture.</title>
        <authorList>
            <person name="Rajewski A."/>
            <person name="Carter-House D."/>
            <person name="Stajich J."/>
            <person name="Litt A."/>
        </authorList>
    </citation>
    <scope>NUCLEOTIDE SEQUENCE [LARGE SCALE GENOMIC DNA]</scope>
    <source>
        <strain evidence="2">AR-01</strain>
    </source>
</reference>
<proteinExistence type="predicted"/>
<feature type="region of interest" description="Disordered" evidence="1">
    <location>
        <begin position="1"/>
        <end position="23"/>
    </location>
</feature>
<keyword evidence="3" id="KW-1185">Reference proteome</keyword>
<gene>
    <name evidence="2" type="ORF">HAX54_033648</name>
</gene>
<name>A0ABS8SDP6_DATST</name>
<evidence type="ECO:0000313" key="2">
    <source>
        <dbReference type="EMBL" id="MCD7456943.1"/>
    </source>
</evidence>
<organism evidence="2 3">
    <name type="scientific">Datura stramonium</name>
    <name type="common">Jimsonweed</name>
    <name type="synonym">Common thornapple</name>
    <dbReference type="NCBI Taxonomy" id="4076"/>
    <lineage>
        <taxon>Eukaryota</taxon>
        <taxon>Viridiplantae</taxon>
        <taxon>Streptophyta</taxon>
        <taxon>Embryophyta</taxon>
        <taxon>Tracheophyta</taxon>
        <taxon>Spermatophyta</taxon>
        <taxon>Magnoliopsida</taxon>
        <taxon>eudicotyledons</taxon>
        <taxon>Gunneridae</taxon>
        <taxon>Pentapetalae</taxon>
        <taxon>asterids</taxon>
        <taxon>lamiids</taxon>
        <taxon>Solanales</taxon>
        <taxon>Solanaceae</taxon>
        <taxon>Solanoideae</taxon>
        <taxon>Datureae</taxon>
        <taxon>Datura</taxon>
    </lineage>
</organism>
<sequence>MIAEYTSSSSVPLTLKEPQESAPKPVFEPLSWSFPNRLELTFIGGVRASEVGFCEPHVCWSRGVDLCYELVVLEASVFHSIGRPIALPFSIDHIPTISVVPMALVGVKIEAHALKVSMS</sequence>
<accession>A0ABS8SDP6</accession>
<feature type="compositionally biased region" description="Polar residues" evidence="1">
    <location>
        <begin position="1"/>
        <end position="12"/>
    </location>
</feature>
<dbReference type="Proteomes" id="UP000823775">
    <property type="component" value="Unassembled WGS sequence"/>
</dbReference>